<evidence type="ECO:0000256" key="8">
    <source>
        <dbReference type="ARBA" id="ARBA00047899"/>
    </source>
</evidence>
<comment type="similarity">
    <text evidence="1">Belongs to the protein kinase superfamily. AGC Ser/Thr protein kinase family.</text>
</comment>
<dbReference type="InterPro" id="IPR000719">
    <property type="entry name" value="Prot_kinase_dom"/>
</dbReference>
<proteinExistence type="inferred from homology"/>
<dbReference type="SUPFAM" id="SSF56112">
    <property type="entry name" value="Protein kinase-like (PK-like)"/>
    <property type="match status" value="1"/>
</dbReference>
<dbReference type="FunFam" id="1.10.510.10:FF:000294">
    <property type="entry name" value="Serine/threonine-protein kinase OXI1"/>
    <property type="match status" value="1"/>
</dbReference>
<dbReference type="Pfam" id="PF00069">
    <property type="entry name" value="Pkinase"/>
    <property type="match status" value="2"/>
</dbReference>
<dbReference type="InterPro" id="IPR008271">
    <property type="entry name" value="Ser/Thr_kinase_AS"/>
</dbReference>
<evidence type="ECO:0000256" key="4">
    <source>
        <dbReference type="ARBA" id="ARBA00022679"/>
    </source>
</evidence>
<dbReference type="AlphaFoldDB" id="A0A7S0N7L7"/>
<evidence type="ECO:0000256" key="9">
    <source>
        <dbReference type="ARBA" id="ARBA00048679"/>
    </source>
</evidence>
<evidence type="ECO:0000256" key="2">
    <source>
        <dbReference type="ARBA" id="ARBA00012513"/>
    </source>
</evidence>
<evidence type="ECO:0000256" key="10">
    <source>
        <dbReference type="SAM" id="MobiDB-lite"/>
    </source>
</evidence>
<accession>A0A7S0N7L7</accession>
<dbReference type="PIRSF" id="PIRSF000654">
    <property type="entry name" value="Integrin-linked_kinase"/>
    <property type="match status" value="1"/>
</dbReference>
<evidence type="ECO:0000256" key="1">
    <source>
        <dbReference type="ARBA" id="ARBA00009903"/>
    </source>
</evidence>
<dbReference type="EC" id="2.7.11.1" evidence="2"/>
<dbReference type="PROSITE" id="PS50011">
    <property type="entry name" value="PROTEIN_KINASE_DOM"/>
    <property type="match status" value="1"/>
</dbReference>
<sequence length="332" mass="37747">MNGRCLYAIKTLNKVEMIDRNKINRVKVEEAVLEKVDHPFLPTMYARFQTERHVNFVMEYCEGGELFELLMAQPKKRFSEQHMRFYAAEVLLALQYLHLLGYIYRDLKPENVLLNANGHIVLSDFDLSYAAETKPIMRKIPVTQHPMRKSNTLDKPFKHRRGSMSKVKSIEGGMREMVVVAEPEAKANSFVGTEEYLSPEIINASGHDGAVDWWSLGIFMFELFYGVTPFRGSKRDETFDNVLNKRLSFPKEPEASPELKDILTQLLQKNPQQRMGAADGAEELKRHPFFADIDFTFIRQTQPPFVHQEGAAAAQAGSSSGKPVSKMVATGA</sequence>
<dbReference type="GO" id="GO:0004674">
    <property type="term" value="F:protein serine/threonine kinase activity"/>
    <property type="evidence" value="ECO:0007669"/>
    <property type="project" value="UniProtKB-KW"/>
</dbReference>
<evidence type="ECO:0000256" key="6">
    <source>
        <dbReference type="ARBA" id="ARBA00022777"/>
    </source>
</evidence>
<gene>
    <name evidence="12" type="ORF">POBO1169_LOCUS6845</name>
</gene>
<dbReference type="PROSITE" id="PS00108">
    <property type="entry name" value="PROTEIN_KINASE_ST"/>
    <property type="match status" value="1"/>
</dbReference>
<dbReference type="Gene3D" id="3.30.200.20">
    <property type="entry name" value="Phosphorylase Kinase, domain 1"/>
    <property type="match status" value="1"/>
</dbReference>
<dbReference type="InterPro" id="IPR011009">
    <property type="entry name" value="Kinase-like_dom_sf"/>
</dbReference>
<keyword evidence="4" id="KW-0808">Transferase</keyword>
<evidence type="ECO:0000256" key="7">
    <source>
        <dbReference type="ARBA" id="ARBA00022840"/>
    </source>
</evidence>
<comment type="catalytic activity">
    <reaction evidence="9">
        <text>L-seryl-[protein] + ATP = O-phospho-L-seryl-[protein] + ADP + H(+)</text>
        <dbReference type="Rhea" id="RHEA:17989"/>
        <dbReference type="Rhea" id="RHEA-COMP:9863"/>
        <dbReference type="Rhea" id="RHEA-COMP:11604"/>
        <dbReference type="ChEBI" id="CHEBI:15378"/>
        <dbReference type="ChEBI" id="CHEBI:29999"/>
        <dbReference type="ChEBI" id="CHEBI:30616"/>
        <dbReference type="ChEBI" id="CHEBI:83421"/>
        <dbReference type="ChEBI" id="CHEBI:456216"/>
        <dbReference type="EC" id="2.7.11.1"/>
    </reaction>
</comment>
<evidence type="ECO:0000313" key="12">
    <source>
        <dbReference type="EMBL" id="CAD8661440.1"/>
    </source>
</evidence>
<evidence type="ECO:0000259" key="11">
    <source>
        <dbReference type="PROSITE" id="PS50011"/>
    </source>
</evidence>
<evidence type="ECO:0000256" key="3">
    <source>
        <dbReference type="ARBA" id="ARBA00022527"/>
    </source>
</evidence>
<comment type="catalytic activity">
    <reaction evidence="8">
        <text>L-threonyl-[protein] + ATP = O-phospho-L-threonyl-[protein] + ADP + H(+)</text>
        <dbReference type="Rhea" id="RHEA:46608"/>
        <dbReference type="Rhea" id="RHEA-COMP:11060"/>
        <dbReference type="Rhea" id="RHEA-COMP:11605"/>
        <dbReference type="ChEBI" id="CHEBI:15378"/>
        <dbReference type="ChEBI" id="CHEBI:30013"/>
        <dbReference type="ChEBI" id="CHEBI:30616"/>
        <dbReference type="ChEBI" id="CHEBI:61977"/>
        <dbReference type="ChEBI" id="CHEBI:456216"/>
        <dbReference type="EC" id="2.7.11.1"/>
    </reaction>
</comment>
<dbReference type="GO" id="GO:0005524">
    <property type="term" value="F:ATP binding"/>
    <property type="evidence" value="ECO:0007669"/>
    <property type="project" value="UniProtKB-KW"/>
</dbReference>
<keyword evidence="6" id="KW-0418">Kinase</keyword>
<organism evidence="12">
    <name type="scientific">Pyramimonas obovata</name>
    <dbReference type="NCBI Taxonomy" id="1411642"/>
    <lineage>
        <taxon>Eukaryota</taxon>
        <taxon>Viridiplantae</taxon>
        <taxon>Chlorophyta</taxon>
        <taxon>Pyramimonadophyceae</taxon>
        <taxon>Pyramimonadales</taxon>
        <taxon>Pyramimonadaceae</taxon>
        <taxon>Pyramimonas</taxon>
        <taxon>Pyramimonas incertae sedis</taxon>
    </lineage>
</organism>
<reference evidence="12" key="1">
    <citation type="submission" date="2021-01" db="EMBL/GenBank/DDBJ databases">
        <authorList>
            <person name="Corre E."/>
            <person name="Pelletier E."/>
            <person name="Niang G."/>
            <person name="Scheremetjew M."/>
            <person name="Finn R."/>
            <person name="Kale V."/>
            <person name="Holt S."/>
            <person name="Cochrane G."/>
            <person name="Meng A."/>
            <person name="Brown T."/>
            <person name="Cohen L."/>
        </authorList>
    </citation>
    <scope>NUCLEOTIDE SEQUENCE</scope>
    <source>
        <strain evidence="12">CCMP722</strain>
    </source>
</reference>
<name>A0A7S0N7L7_9CHLO</name>
<keyword evidence="3" id="KW-0723">Serine/threonine-protein kinase</keyword>
<feature type="domain" description="Protein kinase" evidence="11">
    <location>
        <begin position="1"/>
        <end position="290"/>
    </location>
</feature>
<evidence type="ECO:0000256" key="5">
    <source>
        <dbReference type="ARBA" id="ARBA00022741"/>
    </source>
</evidence>
<protein>
    <recommendedName>
        <fullName evidence="2">non-specific serine/threonine protein kinase</fullName>
        <ecNumber evidence="2">2.7.11.1</ecNumber>
    </recommendedName>
</protein>
<dbReference type="EMBL" id="HBFA01013156">
    <property type="protein sequence ID" value="CAD8661440.1"/>
    <property type="molecule type" value="Transcribed_RNA"/>
</dbReference>
<dbReference type="Gene3D" id="1.10.510.10">
    <property type="entry name" value="Transferase(Phosphotransferase) domain 1"/>
    <property type="match status" value="2"/>
</dbReference>
<feature type="compositionally biased region" description="Low complexity" evidence="10">
    <location>
        <begin position="310"/>
        <end position="321"/>
    </location>
</feature>
<feature type="region of interest" description="Disordered" evidence="10">
    <location>
        <begin position="308"/>
        <end position="332"/>
    </location>
</feature>
<dbReference type="SMART" id="SM00220">
    <property type="entry name" value="S_TKc"/>
    <property type="match status" value="1"/>
</dbReference>
<keyword evidence="7" id="KW-0067">ATP-binding</keyword>
<keyword evidence="5" id="KW-0547">Nucleotide-binding</keyword>
<dbReference type="PANTHER" id="PTHR45637">
    <property type="entry name" value="FLIPPASE KINASE 1-RELATED"/>
    <property type="match status" value="1"/>
</dbReference>